<dbReference type="HOGENOM" id="CLU_001724_2_2_1"/>
<evidence type="ECO:0000256" key="3">
    <source>
        <dbReference type="RuleBase" id="RU003718"/>
    </source>
</evidence>
<protein>
    <recommendedName>
        <fullName evidence="4">Glycosyltransferase</fullName>
        <ecNumber evidence="4">2.4.1.-</ecNumber>
    </recommendedName>
</protein>
<comment type="similarity">
    <text evidence="1 3">Belongs to the UDP-glycosyltransferase family.</text>
</comment>
<dbReference type="Proteomes" id="UP000017836">
    <property type="component" value="Unassembled WGS sequence"/>
</dbReference>
<gene>
    <name evidence="5" type="ORF">AMTR_s00006p00252490</name>
</gene>
<organism evidence="5 6">
    <name type="scientific">Amborella trichopoda</name>
    <dbReference type="NCBI Taxonomy" id="13333"/>
    <lineage>
        <taxon>Eukaryota</taxon>
        <taxon>Viridiplantae</taxon>
        <taxon>Streptophyta</taxon>
        <taxon>Embryophyta</taxon>
        <taxon>Tracheophyta</taxon>
        <taxon>Spermatophyta</taxon>
        <taxon>Magnoliopsida</taxon>
        <taxon>Amborellales</taxon>
        <taxon>Amborellaceae</taxon>
        <taxon>Amborella</taxon>
    </lineage>
</organism>
<evidence type="ECO:0000256" key="1">
    <source>
        <dbReference type="ARBA" id="ARBA00009995"/>
    </source>
</evidence>
<dbReference type="EC" id="2.4.1.-" evidence="4"/>
<keyword evidence="6" id="KW-1185">Reference proteome</keyword>
<dbReference type="PANTHER" id="PTHR48047">
    <property type="entry name" value="GLYCOSYLTRANSFERASE"/>
    <property type="match status" value="1"/>
</dbReference>
<dbReference type="PANTHER" id="PTHR48047:SF8">
    <property type="entry name" value="FLAVONOL 3-O-GLUCOSYLTRANSFERASE UGT89B1"/>
    <property type="match status" value="1"/>
</dbReference>
<dbReference type="EMBL" id="KI393980">
    <property type="protein sequence ID" value="ERN05765.1"/>
    <property type="molecule type" value="Genomic_DNA"/>
</dbReference>
<evidence type="ECO:0000256" key="2">
    <source>
        <dbReference type="ARBA" id="ARBA00022679"/>
    </source>
</evidence>
<sequence length="416" mass="43835">MEADQSSIPTRTSVPDMEAPHVLIFPFPTPGHVRPLFLLAAALASRGVRITILALPSLPSLSSFFSSASSSSLPISSVCLPSPPPHPDTLSAIIHSLSLLADPIRELILGLPHTPTALISDIFLGFTESVARSLARSPSPASPSTPAAPSSSPFCIPCGSMTLRSPSPLNPSRRPTLWQRVQLVHGSRSRILATLEVIEERRKHLGSWPCAPPPSGTNSDREELGRGMARGSRKRLGHLCVLRHAGHAEQSTSGHNCRGAQSQWGTIPLGNARGMVGAFRTRARAGTHFAVTCGWAAQARILGHGAVAAFLTHCGWNSMLEGLVAGVPMVGLPMGADQYLNARLLVDGLGAGTMACDYGTVLNPGSLARAVTLVMEPGSKERARARACRALVPGGSSRAQLENLVEDLQRLHASGV</sequence>
<dbReference type="InterPro" id="IPR002213">
    <property type="entry name" value="UDP_glucos_trans"/>
</dbReference>
<reference evidence="6" key="1">
    <citation type="journal article" date="2013" name="Science">
        <title>The Amborella genome and the evolution of flowering plants.</title>
        <authorList>
            <consortium name="Amborella Genome Project"/>
        </authorList>
    </citation>
    <scope>NUCLEOTIDE SEQUENCE [LARGE SCALE GENOMIC DNA]</scope>
</reference>
<dbReference type="PROSITE" id="PS00375">
    <property type="entry name" value="UDPGT"/>
    <property type="match status" value="1"/>
</dbReference>
<evidence type="ECO:0000313" key="6">
    <source>
        <dbReference type="Proteomes" id="UP000017836"/>
    </source>
</evidence>
<dbReference type="GO" id="GO:0035251">
    <property type="term" value="F:UDP-glucosyltransferase activity"/>
    <property type="evidence" value="ECO:0000318"/>
    <property type="project" value="GO_Central"/>
</dbReference>
<dbReference type="InterPro" id="IPR035595">
    <property type="entry name" value="UDP_glycos_trans_CS"/>
</dbReference>
<dbReference type="Pfam" id="PF00201">
    <property type="entry name" value="UDPGT"/>
    <property type="match status" value="1"/>
</dbReference>
<dbReference type="AlphaFoldDB" id="W1PFC9"/>
<dbReference type="Gramene" id="ERN05765">
    <property type="protein sequence ID" value="ERN05765"/>
    <property type="gene ID" value="AMTR_s00006p00252490"/>
</dbReference>
<dbReference type="SUPFAM" id="SSF53756">
    <property type="entry name" value="UDP-Glycosyltransferase/glycogen phosphorylase"/>
    <property type="match status" value="2"/>
</dbReference>
<dbReference type="eggNOG" id="KOG1192">
    <property type="taxonomic scope" value="Eukaryota"/>
</dbReference>
<dbReference type="CDD" id="cd03784">
    <property type="entry name" value="GT1_Gtf-like"/>
    <property type="match status" value="1"/>
</dbReference>
<evidence type="ECO:0000313" key="5">
    <source>
        <dbReference type="EMBL" id="ERN05765.1"/>
    </source>
</evidence>
<accession>W1PFC9</accession>
<keyword evidence="3" id="KW-0328">Glycosyltransferase</keyword>
<name>W1PFC9_AMBTC</name>
<proteinExistence type="inferred from homology"/>
<keyword evidence="2 3" id="KW-0808">Transferase</keyword>
<dbReference type="Gene3D" id="3.40.50.2000">
    <property type="entry name" value="Glycogen Phosphorylase B"/>
    <property type="match status" value="2"/>
</dbReference>
<evidence type="ECO:0000256" key="4">
    <source>
        <dbReference type="RuleBase" id="RU362057"/>
    </source>
</evidence>